<dbReference type="InterPro" id="IPR033705">
    <property type="entry name" value="Anticodon_Ia_Val"/>
</dbReference>
<dbReference type="GO" id="GO:0004832">
    <property type="term" value="F:valine-tRNA ligase activity"/>
    <property type="evidence" value="ECO:0007669"/>
    <property type="project" value="UniProtKB-EC"/>
</dbReference>
<sequence>MTERPRIPNVPAKPSLDGLEDKWVRAWEEEGVHRFDRTRPHAEVFSIDTPPPTVSGSLHVGHVFSYTHTDAVARFQRMRGRAVFYPMGWDDNGLPTERRVQNHFGVRCDPALPYDPGFEPPAKPDPKRQVPVSRRNFIELCERLTEVDEKAFEELWRRVGLSVDWDHLYTTIGDASRTASQRAFLRNLARGEAYVAEAPTLWDVTFRTAVAQAELEDREQPGAFHRLRFRAPERPVYIETTRPELLPACVALVAHPDDERYAELSGTTVRTPLFDVEVPVLAHRLAEPDKGSGIAMICTFGDVADVTWWRELDLPTRAVIGWDGRLAAEAPRGVPAEPYAELAGKTVFSARERVVEMLRESGDLDGEPRRVTRAVKFYEKGSKPLEIVTTRQWYIRNGGRDAGMRAEMLARGAELNWHPPHMRARYDNWVEGLNGDWLISRQRFFGVPIPVWYRLDESGEPVHGEPIVPAEDELPVDPSSDVPPGYTEEQRGEPGGFIGDPDVMDTWATSSLTPQIAGGWERDADLFGRVFPYSLRPQAHDIIRTWLFSTVVRSHLEHGSLPWTDTALSGWILDPDRKKMSKSKGNVVTPIDLLREYGSDAVRYWAASGRPGTDTAFDTGQIKVGRRLAIKILNASKFVLGLGDVADAGRPEGGGGRPGSRERTVAEGPAAVVEPLDRAMLAALGDVVRDATEAFEGYDYTRALERTERFFWEFCDDYLELVKARAYGDGPEAQSARAALRTALSVLLRLFAPVLPFVTEEVWSWWRRGSVHAASWPTPAELPPGGDPAVLAATGEALRQVRKAKSEARASMRADVARAVVRGAEVVRIARPDLAAAGRIADLTLEDAPAGLTVEVELAPAPS</sequence>
<dbReference type="SUPFAM" id="SSF47323">
    <property type="entry name" value="Anticodon-binding domain of a subclass of class I aminoacyl-tRNA synthetases"/>
    <property type="match status" value="1"/>
</dbReference>
<feature type="region of interest" description="Disordered" evidence="9">
    <location>
        <begin position="463"/>
        <end position="497"/>
    </location>
</feature>
<dbReference type="EMBL" id="JBHTJA010000130">
    <property type="protein sequence ID" value="MFD0905360.1"/>
    <property type="molecule type" value="Genomic_DNA"/>
</dbReference>
<dbReference type="InterPro" id="IPR002303">
    <property type="entry name" value="Valyl-tRNA_ligase"/>
</dbReference>
<evidence type="ECO:0000256" key="7">
    <source>
        <dbReference type="ARBA" id="ARBA00047552"/>
    </source>
</evidence>
<evidence type="ECO:0000256" key="2">
    <source>
        <dbReference type="ARBA" id="ARBA00022598"/>
    </source>
</evidence>
<protein>
    <recommendedName>
        <fullName evidence="8">Valine--tRNA ligase</fullName>
        <ecNumber evidence="8">6.1.1.9</ecNumber>
    </recommendedName>
    <alternativeName>
        <fullName evidence="8">Valyl-tRNA synthetase</fullName>
        <shortName evidence="8">ValRS</shortName>
    </alternativeName>
</protein>
<dbReference type="Pfam" id="PF00133">
    <property type="entry name" value="tRNA-synt_1"/>
    <property type="match status" value="1"/>
</dbReference>
<dbReference type="PANTHER" id="PTHR11946">
    <property type="entry name" value="VALYL-TRNA SYNTHETASES"/>
    <property type="match status" value="1"/>
</dbReference>
<organism evidence="12 13">
    <name type="scientific">Actinomadura sediminis</name>
    <dbReference type="NCBI Taxonomy" id="1038904"/>
    <lineage>
        <taxon>Bacteria</taxon>
        <taxon>Bacillati</taxon>
        <taxon>Actinomycetota</taxon>
        <taxon>Actinomycetes</taxon>
        <taxon>Streptosporangiales</taxon>
        <taxon>Thermomonosporaceae</taxon>
        <taxon>Actinomadura</taxon>
    </lineage>
</organism>
<evidence type="ECO:0000259" key="11">
    <source>
        <dbReference type="Pfam" id="PF08264"/>
    </source>
</evidence>
<evidence type="ECO:0000256" key="6">
    <source>
        <dbReference type="ARBA" id="ARBA00023146"/>
    </source>
</evidence>
<evidence type="ECO:0000313" key="13">
    <source>
        <dbReference type="Proteomes" id="UP001596972"/>
    </source>
</evidence>
<keyword evidence="13" id="KW-1185">Reference proteome</keyword>
<comment type="subcellular location">
    <subcellularLocation>
        <location evidence="8">Cytoplasm</location>
    </subcellularLocation>
</comment>
<feature type="binding site" evidence="8">
    <location>
        <position position="582"/>
    </location>
    <ligand>
        <name>ATP</name>
        <dbReference type="ChEBI" id="CHEBI:30616"/>
    </ligand>
</feature>
<comment type="function">
    <text evidence="8">Catalyzes the attachment of valine to tRNA(Val). As ValRS can inadvertently accommodate and process structurally similar amino acids such as threonine, to avoid such errors, it has a 'posttransfer' editing activity that hydrolyzes mischarged Thr-tRNA(Val) in a tRNA-dependent manner.</text>
</comment>
<dbReference type="Pfam" id="PF08264">
    <property type="entry name" value="Anticodon_1"/>
    <property type="match status" value="1"/>
</dbReference>
<keyword evidence="3 8" id="KW-0547">Nucleotide-binding</keyword>
<accession>A0ABW3F0G8</accession>
<evidence type="ECO:0000313" key="12">
    <source>
        <dbReference type="EMBL" id="MFD0905360.1"/>
    </source>
</evidence>
<keyword evidence="5 8" id="KW-0648">Protein biosynthesis</keyword>
<dbReference type="RefSeq" id="WP_378306197.1">
    <property type="nucleotide sequence ID" value="NZ_JBHTJA010000130.1"/>
</dbReference>
<gene>
    <name evidence="8 12" type="primary">valS</name>
    <name evidence="12" type="ORF">ACFQ11_33640</name>
</gene>
<feature type="domain" description="Methionyl/Valyl/Leucyl/Isoleucyl-tRNA synthetase anticodon-binding" evidence="11">
    <location>
        <begin position="677"/>
        <end position="815"/>
    </location>
</feature>
<proteinExistence type="inferred from homology"/>
<keyword evidence="6 8" id="KW-0030">Aminoacyl-tRNA synthetase</keyword>
<dbReference type="SUPFAM" id="SSF50677">
    <property type="entry name" value="ValRS/IleRS/LeuRS editing domain"/>
    <property type="match status" value="1"/>
</dbReference>
<comment type="catalytic activity">
    <reaction evidence="7 8">
        <text>tRNA(Val) + L-valine + ATP = L-valyl-tRNA(Val) + AMP + diphosphate</text>
        <dbReference type="Rhea" id="RHEA:10704"/>
        <dbReference type="Rhea" id="RHEA-COMP:9672"/>
        <dbReference type="Rhea" id="RHEA-COMP:9708"/>
        <dbReference type="ChEBI" id="CHEBI:30616"/>
        <dbReference type="ChEBI" id="CHEBI:33019"/>
        <dbReference type="ChEBI" id="CHEBI:57762"/>
        <dbReference type="ChEBI" id="CHEBI:78442"/>
        <dbReference type="ChEBI" id="CHEBI:78537"/>
        <dbReference type="ChEBI" id="CHEBI:456215"/>
        <dbReference type="EC" id="6.1.1.9"/>
    </reaction>
</comment>
<dbReference type="SUPFAM" id="SSF52374">
    <property type="entry name" value="Nucleotidylyl transferase"/>
    <property type="match status" value="1"/>
</dbReference>
<dbReference type="InterPro" id="IPR002300">
    <property type="entry name" value="aa-tRNA-synth_Ia"/>
</dbReference>
<evidence type="ECO:0000256" key="1">
    <source>
        <dbReference type="ARBA" id="ARBA00022490"/>
    </source>
</evidence>
<evidence type="ECO:0000256" key="9">
    <source>
        <dbReference type="SAM" id="MobiDB-lite"/>
    </source>
</evidence>
<dbReference type="InterPro" id="IPR013155">
    <property type="entry name" value="M/V/L/I-tRNA-synth_anticd-bd"/>
</dbReference>
<dbReference type="EC" id="6.1.1.9" evidence="8"/>
<dbReference type="CDD" id="cd07962">
    <property type="entry name" value="Anticodon_Ia_Val"/>
    <property type="match status" value="1"/>
</dbReference>
<dbReference type="InterPro" id="IPR009080">
    <property type="entry name" value="tRNAsynth_Ia_anticodon-bd"/>
</dbReference>
<comment type="domain">
    <text evidence="8">ValRS has two distinct active sites: one for aminoacylation and one for editing. The misactivated threonine is translocated from the active site to the editing site.</text>
</comment>
<feature type="short sequence motif" description="'KMSKS' region" evidence="8">
    <location>
        <begin position="579"/>
        <end position="583"/>
    </location>
</feature>
<dbReference type="PRINTS" id="PR00986">
    <property type="entry name" value="TRNASYNTHVAL"/>
</dbReference>
<evidence type="ECO:0000256" key="8">
    <source>
        <dbReference type="HAMAP-Rule" id="MF_02005"/>
    </source>
</evidence>
<comment type="similarity">
    <text evidence="8">Belongs to the class-I aminoacyl-tRNA synthetase family. ValS type 2 subfamily.</text>
</comment>
<feature type="short sequence motif" description="'HIGH' region" evidence="8">
    <location>
        <begin position="52"/>
        <end position="62"/>
    </location>
</feature>
<dbReference type="Gene3D" id="3.40.50.620">
    <property type="entry name" value="HUPs"/>
    <property type="match status" value="2"/>
</dbReference>
<keyword evidence="1 8" id="KW-0963">Cytoplasm</keyword>
<dbReference type="PROSITE" id="PS00178">
    <property type="entry name" value="AA_TRNA_LIGASE_I"/>
    <property type="match status" value="1"/>
</dbReference>
<evidence type="ECO:0000256" key="3">
    <source>
        <dbReference type="ARBA" id="ARBA00022741"/>
    </source>
</evidence>
<dbReference type="InterPro" id="IPR022874">
    <property type="entry name" value="Valine-tRNA_ligase_type_2"/>
</dbReference>
<keyword evidence="2 8" id="KW-0436">Ligase</keyword>
<evidence type="ECO:0000256" key="4">
    <source>
        <dbReference type="ARBA" id="ARBA00022840"/>
    </source>
</evidence>
<evidence type="ECO:0000256" key="5">
    <source>
        <dbReference type="ARBA" id="ARBA00022917"/>
    </source>
</evidence>
<keyword evidence="4 8" id="KW-0067">ATP-binding</keyword>
<dbReference type="NCBIfam" id="NF000540">
    <property type="entry name" value="alt_ValS"/>
    <property type="match status" value="1"/>
</dbReference>
<dbReference type="Proteomes" id="UP001596972">
    <property type="component" value="Unassembled WGS sequence"/>
</dbReference>
<dbReference type="NCBIfam" id="NF009687">
    <property type="entry name" value="PRK13208.1"/>
    <property type="match status" value="1"/>
</dbReference>
<dbReference type="InterPro" id="IPR009008">
    <property type="entry name" value="Val/Leu/Ile-tRNA-synth_edit"/>
</dbReference>
<dbReference type="InterPro" id="IPR014729">
    <property type="entry name" value="Rossmann-like_a/b/a_fold"/>
</dbReference>
<dbReference type="InterPro" id="IPR048044">
    <property type="entry name" value="Valyl-tRNA_ligase_actino"/>
</dbReference>
<evidence type="ECO:0000259" key="10">
    <source>
        <dbReference type="Pfam" id="PF00133"/>
    </source>
</evidence>
<dbReference type="Gene3D" id="1.10.730.10">
    <property type="entry name" value="Isoleucyl-tRNA Synthetase, Domain 1"/>
    <property type="match status" value="1"/>
</dbReference>
<dbReference type="InterPro" id="IPR001412">
    <property type="entry name" value="aa-tRNA-synth_I_CS"/>
</dbReference>
<reference evidence="13" key="1">
    <citation type="journal article" date="2019" name="Int. J. Syst. Evol. Microbiol.">
        <title>The Global Catalogue of Microorganisms (GCM) 10K type strain sequencing project: providing services to taxonomists for standard genome sequencing and annotation.</title>
        <authorList>
            <consortium name="The Broad Institute Genomics Platform"/>
            <consortium name="The Broad Institute Genome Sequencing Center for Infectious Disease"/>
            <person name="Wu L."/>
            <person name="Ma J."/>
        </authorList>
    </citation>
    <scope>NUCLEOTIDE SEQUENCE [LARGE SCALE GENOMIC DNA]</scope>
    <source>
        <strain evidence="13">JCM 31202</strain>
    </source>
</reference>
<comment type="caution">
    <text evidence="12">The sequence shown here is derived from an EMBL/GenBank/DDBJ whole genome shotgun (WGS) entry which is preliminary data.</text>
</comment>
<dbReference type="PANTHER" id="PTHR11946:SF93">
    <property type="entry name" value="VALINE--TRNA LIGASE, CHLOROPLASTIC_MITOCHONDRIAL 2"/>
    <property type="match status" value="1"/>
</dbReference>
<comment type="subunit">
    <text evidence="8">Monomer.</text>
</comment>
<dbReference type="HAMAP" id="MF_02005">
    <property type="entry name" value="Val_tRNA_synth_type2"/>
    <property type="match status" value="1"/>
</dbReference>
<feature type="domain" description="Aminoacyl-tRNA synthetase class Ia" evidence="10">
    <location>
        <begin position="23"/>
        <end position="617"/>
    </location>
</feature>
<name>A0ABW3F0G8_9ACTN</name>